<feature type="transmembrane region" description="Helical" evidence="2">
    <location>
        <begin position="90"/>
        <end position="107"/>
    </location>
</feature>
<proteinExistence type="predicted"/>
<evidence type="ECO:0000256" key="2">
    <source>
        <dbReference type="SAM" id="Phobius"/>
    </source>
</evidence>
<protein>
    <recommendedName>
        <fullName evidence="3">DUF7598 domain-containing protein</fullName>
    </recommendedName>
</protein>
<feature type="transmembrane region" description="Helical" evidence="2">
    <location>
        <begin position="57"/>
        <end position="78"/>
    </location>
</feature>
<name>A0A7C8MBQ0_9PLEO</name>
<comment type="caution">
    <text evidence="4">The sequence shown here is derived from an EMBL/GenBank/DDBJ whole genome shotgun (WGS) entry which is preliminary data.</text>
</comment>
<keyword evidence="2" id="KW-0472">Membrane</keyword>
<dbReference type="AlphaFoldDB" id="A0A7C8MBQ0"/>
<keyword evidence="2" id="KW-0812">Transmembrane</keyword>
<keyword evidence="5" id="KW-1185">Reference proteome</keyword>
<dbReference type="InterPro" id="IPR056019">
    <property type="entry name" value="DUF7598"/>
</dbReference>
<feature type="compositionally biased region" description="Polar residues" evidence="1">
    <location>
        <begin position="189"/>
        <end position="200"/>
    </location>
</feature>
<feature type="transmembrane region" description="Helical" evidence="2">
    <location>
        <begin position="25"/>
        <end position="51"/>
    </location>
</feature>
<feature type="transmembrane region" description="Helical" evidence="2">
    <location>
        <begin position="127"/>
        <end position="148"/>
    </location>
</feature>
<dbReference type="Pfam" id="PF24535">
    <property type="entry name" value="DUF7598"/>
    <property type="match status" value="1"/>
</dbReference>
<feature type="region of interest" description="Disordered" evidence="1">
    <location>
        <begin position="189"/>
        <end position="234"/>
    </location>
</feature>
<dbReference type="EMBL" id="JAADJZ010000009">
    <property type="protein sequence ID" value="KAF2872615.1"/>
    <property type="molecule type" value="Genomic_DNA"/>
</dbReference>
<dbReference type="OrthoDB" id="5327148at2759"/>
<evidence type="ECO:0000256" key="1">
    <source>
        <dbReference type="SAM" id="MobiDB-lite"/>
    </source>
</evidence>
<evidence type="ECO:0000313" key="4">
    <source>
        <dbReference type="EMBL" id="KAF2872615.1"/>
    </source>
</evidence>
<feature type="region of interest" description="Disordered" evidence="1">
    <location>
        <begin position="258"/>
        <end position="298"/>
    </location>
</feature>
<organism evidence="4 5">
    <name type="scientific">Massariosphaeria phaeospora</name>
    <dbReference type="NCBI Taxonomy" id="100035"/>
    <lineage>
        <taxon>Eukaryota</taxon>
        <taxon>Fungi</taxon>
        <taxon>Dikarya</taxon>
        <taxon>Ascomycota</taxon>
        <taxon>Pezizomycotina</taxon>
        <taxon>Dothideomycetes</taxon>
        <taxon>Pleosporomycetidae</taxon>
        <taxon>Pleosporales</taxon>
        <taxon>Pleosporales incertae sedis</taxon>
        <taxon>Massariosphaeria</taxon>
    </lineage>
</organism>
<gene>
    <name evidence="4" type="ORF">BDV95DRAFT_492005</name>
</gene>
<reference evidence="4 5" key="1">
    <citation type="submission" date="2020-01" db="EMBL/GenBank/DDBJ databases">
        <authorList>
            <consortium name="DOE Joint Genome Institute"/>
            <person name="Haridas S."/>
            <person name="Albert R."/>
            <person name="Binder M."/>
            <person name="Bloem J."/>
            <person name="Labutti K."/>
            <person name="Salamov A."/>
            <person name="Andreopoulos B."/>
            <person name="Baker S.E."/>
            <person name="Barry K."/>
            <person name="Bills G."/>
            <person name="Bluhm B.H."/>
            <person name="Cannon C."/>
            <person name="Castanera R."/>
            <person name="Culley D.E."/>
            <person name="Daum C."/>
            <person name="Ezra D."/>
            <person name="Gonzalez J.B."/>
            <person name="Henrissat B."/>
            <person name="Kuo A."/>
            <person name="Liang C."/>
            <person name="Lipzen A."/>
            <person name="Lutzoni F."/>
            <person name="Magnuson J."/>
            <person name="Mondo S."/>
            <person name="Nolan M."/>
            <person name="Ohm R."/>
            <person name="Pangilinan J."/>
            <person name="Park H.-J.H."/>
            <person name="Ramirez L."/>
            <person name="Alfaro M."/>
            <person name="Sun H."/>
            <person name="Tritt A."/>
            <person name="Yoshinaga Y."/>
            <person name="Zwiers L.-H.L."/>
            <person name="Turgeon B.G."/>
            <person name="Goodwin S.B."/>
            <person name="Spatafora J.W."/>
            <person name="Crous P.W."/>
            <person name="Grigoriev I.V."/>
        </authorList>
    </citation>
    <scope>NUCLEOTIDE SEQUENCE [LARGE SCALE GENOMIC DNA]</scope>
    <source>
        <strain evidence="4 5">CBS 611.86</strain>
    </source>
</reference>
<accession>A0A7C8MBQ0</accession>
<dbReference type="Proteomes" id="UP000481861">
    <property type="component" value="Unassembled WGS sequence"/>
</dbReference>
<keyword evidence="2" id="KW-1133">Transmembrane helix</keyword>
<feature type="domain" description="DUF7598" evidence="3">
    <location>
        <begin position="13"/>
        <end position="147"/>
    </location>
</feature>
<sequence>MALLSAEHLAGPGYIILNVIRGLNIVTLASVVASSVVMLVKTFIVSKFFFFDATSHVVNGLVGMFLVISECSLFRGYFARNWPLLSPSHGFVSLGLAMIVLGLNLLGNMNKEATSQKSLGLPFWRLLVASGILATVIGFFNVVASFVFRDKARHITARRVRSHGAITLHDPPDIEADPKHKAFTINTQYSGTSASRSNSPHMPMRSASHRSGNTTPPIDMMGSPPHLHSPSKESRFSQFDFSPARAFRTARASVLPSYHSTTTSPLTTTHPPTTTAPTTSAPRKPTYARTRSSSLYSRSTSGETRKFWNWRTKNNRDSDVPHVPEISYPLNVNPQFAHLVKPDLAHHPSLRRPEPLGLGMGEKI</sequence>
<evidence type="ECO:0000313" key="5">
    <source>
        <dbReference type="Proteomes" id="UP000481861"/>
    </source>
</evidence>
<evidence type="ECO:0000259" key="3">
    <source>
        <dbReference type="Pfam" id="PF24535"/>
    </source>
</evidence>